<gene>
    <name evidence="2" type="primary">ptsN</name>
    <name evidence="2" type="ORF">CPter91_4904</name>
</gene>
<evidence type="ECO:0000313" key="2">
    <source>
        <dbReference type="EMBL" id="AMP07197.1"/>
    </source>
</evidence>
<dbReference type="EMBL" id="CP013234">
    <property type="protein sequence ID" value="AMP07197.1"/>
    <property type="molecule type" value="Genomic_DNA"/>
</dbReference>
<dbReference type="KEGG" id="cpra:CPter91_4904"/>
<evidence type="ECO:0000259" key="1">
    <source>
        <dbReference type="PROSITE" id="PS51094"/>
    </source>
</evidence>
<dbReference type="InterPro" id="IPR051541">
    <property type="entry name" value="PTS_SugarTrans_NitroReg"/>
</dbReference>
<dbReference type="PROSITE" id="PS51094">
    <property type="entry name" value="PTS_EIIA_TYPE_2"/>
    <property type="match status" value="1"/>
</dbReference>
<sequence>MNSIGELLATEHILLDLDVSRKEQVFEAAEQLFGGRHGLSRNQVLYALTAREALGSTGLGAGVAVPHARIRGLAQAVLAYLRPRTPLPFDAPDAAPVSDIIVILIPEHATDQHLKLLAEVAEMFQDRRFRERLSLCGDADAARRIFTNWPE</sequence>
<accession>A0A127QAX3</accession>
<dbReference type="CDD" id="cd00211">
    <property type="entry name" value="PTS_IIA_fru"/>
    <property type="match status" value="1"/>
</dbReference>
<feature type="domain" description="PTS EIIA type-2" evidence="1">
    <location>
        <begin position="6"/>
        <end position="149"/>
    </location>
</feature>
<dbReference type="PANTHER" id="PTHR47738">
    <property type="entry name" value="PTS SYSTEM FRUCTOSE-LIKE EIIA COMPONENT-RELATED"/>
    <property type="match status" value="1"/>
</dbReference>
<dbReference type="STRING" id="279113.CPter91_4904"/>
<dbReference type="PROSITE" id="PS00372">
    <property type="entry name" value="PTS_EIIA_TYPE_2_HIS"/>
    <property type="match status" value="1"/>
</dbReference>
<proteinExistence type="predicted"/>
<dbReference type="PATRIC" id="fig|279113.9.peg.4858"/>
<protein>
    <submittedName>
        <fullName evidence="2">PTS system, nitrogen regulatory IIA protein</fullName>
    </submittedName>
</protein>
<reference evidence="2 3" key="1">
    <citation type="submission" date="2015-11" db="EMBL/GenBank/DDBJ databases">
        <title>Exploring the genomic traits of fungus-feeding bacterial genus Collimonas.</title>
        <authorList>
            <person name="Song C."/>
            <person name="Schmidt R."/>
            <person name="de Jager V."/>
            <person name="Krzyzanowska D."/>
            <person name="Jongedijk E."/>
            <person name="Cankar K."/>
            <person name="Beekwilder J."/>
            <person name="van Veen A."/>
            <person name="de Boer W."/>
            <person name="van Veen J.A."/>
            <person name="Garbeva P."/>
        </authorList>
    </citation>
    <scope>NUCLEOTIDE SEQUENCE [LARGE SCALE GENOMIC DNA]</scope>
    <source>
        <strain evidence="2 3">Ter91</strain>
    </source>
</reference>
<dbReference type="GO" id="GO:0030295">
    <property type="term" value="F:protein kinase activator activity"/>
    <property type="evidence" value="ECO:0007669"/>
    <property type="project" value="TreeGrafter"/>
</dbReference>
<name>A0A127QAX3_9BURK</name>
<dbReference type="Proteomes" id="UP000074561">
    <property type="component" value="Chromosome"/>
</dbReference>
<dbReference type="OrthoDB" id="95460at2"/>
<dbReference type="PANTHER" id="PTHR47738:SF1">
    <property type="entry name" value="NITROGEN REGULATORY PROTEIN"/>
    <property type="match status" value="1"/>
</dbReference>
<dbReference type="Pfam" id="PF00359">
    <property type="entry name" value="PTS_EIIA_2"/>
    <property type="match status" value="1"/>
</dbReference>
<dbReference type="RefSeq" id="WP_061944449.1">
    <property type="nucleotide sequence ID" value="NZ_CP013234.1"/>
</dbReference>
<dbReference type="AlphaFoldDB" id="A0A127QAX3"/>
<organism evidence="2 3">
    <name type="scientific">Collimonas pratensis</name>
    <dbReference type="NCBI Taxonomy" id="279113"/>
    <lineage>
        <taxon>Bacteria</taxon>
        <taxon>Pseudomonadati</taxon>
        <taxon>Pseudomonadota</taxon>
        <taxon>Betaproteobacteria</taxon>
        <taxon>Burkholderiales</taxon>
        <taxon>Oxalobacteraceae</taxon>
        <taxon>Collimonas</taxon>
    </lineage>
</organism>
<dbReference type="Gene3D" id="3.40.930.10">
    <property type="entry name" value="Mannitol-specific EII, Chain A"/>
    <property type="match status" value="1"/>
</dbReference>
<dbReference type="InterPro" id="IPR016152">
    <property type="entry name" value="PTrfase/Anion_transptr"/>
</dbReference>
<dbReference type="InterPro" id="IPR002178">
    <property type="entry name" value="PTS_EIIA_type-2_dom"/>
</dbReference>
<evidence type="ECO:0000313" key="3">
    <source>
        <dbReference type="Proteomes" id="UP000074561"/>
    </source>
</evidence>
<dbReference type="SUPFAM" id="SSF55804">
    <property type="entry name" value="Phoshotransferase/anion transport protein"/>
    <property type="match status" value="1"/>
</dbReference>